<evidence type="ECO:0000313" key="2">
    <source>
        <dbReference type="Proteomes" id="UP001165064"/>
    </source>
</evidence>
<gene>
    <name evidence="1" type="ORF">Amon02_000283700</name>
</gene>
<comment type="caution">
    <text evidence="1">The sequence shown here is derived from an EMBL/GenBank/DDBJ whole genome shotgun (WGS) entry which is preliminary data.</text>
</comment>
<accession>A0ACB5SYP4</accession>
<keyword evidence="2" id="KW-1185">Reference proteome</keyword>
<protein>
    <submittedName>
        <fullName evidence="1">Unnamed protein product</fullName>
    </submittedName>
</protein>
<organism evidence="1 2">
    <name type="scientific">Ambrosiozyma monospora</name>
    <name type="common">Yeast</name>
    <name type="synonym">Endomycopsis monosporus</name>
    <dbReference type="NCBI Taxonomy" id="43982"/>
    <lineage>
        <taxon>Eukaryota</taxon>
        <taxon>Fungi</taxon>
        <taxon>Dikarya</taxon>
        <taxon>Ascomycota</taxon>
        <taxon>Saccharomycotina</taxon>
        <taxon>Pichiomycetes</taxon>
        <taxon>Pichiales</taxon>
        <taxon>Pichiaceae</taxon>
        <taxon>Ambrosiozyma</taxon>
    </lineage>
</organism>
<sequence length="105" mass="11648">MANVFNVQIFFVVFRETIEAVIVISVLLAFVKQGIGAKQPQLYKKLIRQIWIGAIAGIVLCLILGCSFIGAFYSLGKDIWGKSENIWEGVFCMIATVLISLMGFD</sequence>
<reference evidence="1" key="1">
    <citation type="submission" date="2023-04" db="EMBL/GenBank/DDBJ databases">
        <title>Ambrosiozyma monospora NBRC 10751.</title>
        <authorList>
            <person name="Ichikawa N."/>
            <person name="Sato H."/>
            <person name="Tonouchi N."/>
        </authorList>
    </citation>
    <scope>NUCLEOTIDE SEQUENCE</scope>
    <source>
        <strain evidence="1">NBRC 10751</strain>
    </source>
</reference>
<name>A0ACB5SYP4_AMBMO</name>
<proteinExistence type="predicted"/>
<dbReference type="EMBL" id="BSXS01001692">
    <property type="protein sequence ID" value="GME76952.1"/>
    <property type="molecule type" value="Genomic_DNA"/>
</dbReference>
<evidence type="ECO:0000313" key="1">
    <source>
        <dbReference type="EMBL" id="GME76952.1"/>
    </source>
</evidence>
<dbReference type="Proteomes" id="UP001165064">
    <property type="component" value="Unassembled WGS sequence"/>
</dbReference>